<dbReference type="InterPro" id="IPR011251">
    <property type="entry name" value="Luciferase-like_dom"/>
</dbReference>
<dbReference type="EMBL" id="JBHTIL010000001">
    <property type="protein sequence ID" value="MFD0925302.1"/>
    <property type="molecule type" value="Genomic_DNA"/>
</dbReference>
<dbReference type="RefSeq" id="WP_253646737.1">
    <property type="nucleotide sequence ID" value="NZ_BAAAMO010000002.1"/>
</dbReference>
<gene>
    <name evidence="6" type="ORF">ACFQ04_06080</name>
</gene>
<keyword evidence="4" id="KW-0503">Monooxygenase</keyword>
<keyword evidence="1" id="KW-0285">Flavoprotein</keyword>
<comment type="caution">
    <text evidence="6">The sequence shown here is derived from an EMBL/GenBank/DDBJ whole genome shotgun (WGS) entry which is preliminary data.</text>
</comment>
<keyword evidence="3" id="KW-0560">Oxidoreductase</keyword>
<dbReference type="InterPro" id="IPR036661">
    <property type="entry name" value="Luciferase-like_sf"/>
</dbReference>
<evidence type="ECO:0000313" key="7">
    <source>
        <dbReference type="Proteomes" id="UP001597068"/>
    </source>
</evidence>
<accession>A0ABW3G8W5</accession>
<evidence type="ECO:0000313" key="6">
    <source>
        <dbReference type="EMBL" id="MFD0925302.1"/>
    </source>
</evidence>
<evidence type="ECO:0000256" key="2">
    <source>
        <dbReference type="ARBA" id="ARBA00022643"/>
    </source>
</evidence>
<dbReference type="Gene3D" id="3.20.20.30">
    <property type="entry name" value="Luciferase-like domain"/>
    <property type="match status" value="1"/>
</dbReference>
<protein>
    <submittedName>
        <fullName evidence="6">TIGR03560 family F420-dependent LLM class oxidoreductase</fullName>
    </submittedName>
</protein>
<keyword evidence="2" id="KW-0288">FMN</keyword>
<name>A0ABW3G8W5_9NOCA</name>
<dbReference type="SUPFAM" id="SSF51679">
    <property type="entry name" value="Bacterial luciferase-like"/>
    <property type="match status" value="1"/>
</dbReference>
<dbReference type="PANTHER" id="PTHR42847">
    <property type="entry name" value="ALKANESULFONATE MONOOXYGENASE"/>
    <property type="match status" value="1"/>
</dbReference>
<dbReference type="Pfam" id="PF00296">
    <property type="entry name" value="Bac_luciferase"/>
    <property type="match status" value="1"/>
</dbReference>
<evidence type="ECO:0000256" key="4">
    <source>
        <dbReference type="ARBA" id="ARBA00023033"/>
    </source>
</evidence>
<dbReference type="Proteomes" id="UP001597068">
    <property type="component" value="Unassembled WGS sequence"/>
</dbReference>
<reference evidence="7" key="1">
    <citation type="journal article" date="2019" name="Int. J. Syst. Evol. Microbiol.">
        <title>The Global Catalogue of Microorganisms (GCM) 10K type strain sequencing project: providing services to taxonomists for standard genome sequencing and annotation.</title>
        <authorList>
            <consortium name="The Broad Institute Genomics Platform"/>
            <consortium name="The Broad Institute Genome Sequencing Center for Infectious Disease"/>
            <person name="Wu L."/>
            <person name="Ma J."/>
        </authorList>
    </citation>
    <scope>NUCLEOTIDE SEQUENCE [LARGE SCALE GENOMIC DNA]</scope>
    <source>
        <strain evidence="7">CCUG 50873</strain>
    </source>
</reference>
<proteinExistence type="predicted"/>
<dbReference type="InterPro" id="IPR019952">
    <property type="entry name" value="F420_OxRdatse_Rv1855c_pred"/>
</dbReference>
<keyword evidence="7" id="KW-1185">Reference proteome</keyword>
<dbReference type="PANTHER" id="PTHR42847:SF4">
    <property type="entry name" value="ALKANESULFONATE MONOOXYGENASE-RELATED"/>
    <property type="match status" value="1"/>
</dbReference>
<evidence type="ECO:0000259" key="5">
    <source>
        <dbReference type="Pfam" id="PF00296"/>
    </source>
</evidence>
<sequence>METCIFTEPQQGATYDDLLRVAQTAEAGGFTGFFRSDHYLAMSGDGGVGPSDAWITLAGLARDTSRVRLGTLVTSATFRLPGPTAIAVAGVDAMSGGRVEFGIGAGWFESEHTAYGIPFPSLGERFDKFEEYLAVVTGLWSTPEGDRFAFDGAHFQVADSPALPKPAQHPGPPIIIGGGGKKRTPALAARYAAEFNTPFLTPDDAAPVLRRVVEVADAADRSTPLRLSAAHVLVCGRDDAEVARRADAIGRDVEEVRATGFAGTPEQIVDTIGRFADLGVSRVYFQTLDLTDLDHVELVAAEVLPRLDGPVPD</sequence>
<dbReference type="NCBIfam" id="TIGR03560">
    <property type="entry name" value="F420_Rv1855c"/>
    <property type="match status" value="1"/>
</dbReference>
<evidence type="ECO:0000256" key="3">
    <source>
        <dbReference type="ARBA" id="ARBA00023002"/>
    </source>
</evidence>
<evidence type="ECO:0000256" key="1">
    <source>
        <dbReference type="ARBA" id="ARBA00022630"/>
    </source>
</evidence>
<organism evidence="6 7">
    <name type="scientific">Williamsia deligens</name>
    <dbReference type="NCBI Taxonomy" id="321325"/>
    <lineage>
        <taxon>Bacteria</taxon>
        <taxon>Bacillati</taxon>
        <taxon>Actinomycetota</taxon>
        <taxon>Actinomycetes</taxon>
        <taxon>Mycobacteriales</taxon>
        <taxon>Nocardiaceae</taxon>
        <taxon>Williamsia</taxon>
    </lineage>
</organism>
<dbReference type="InterPro" id="IPR050172">
    <property type="entry name" value="SsuD_RutA_monooxygenase"/>
</dbReference>
<feature type="domain" description="Luciferase-like" evidence="5">
    <location>
        <begin position="6"/>
        <end position="249"/>
    </location>
</feature>